<dbReference type="InterPro" id="IPR016195">
    <property type="entry name" value="Pol/histidinol_Pase-like"/>
</dbReference>
<evidence type="ECO:0000259" key="7">
    <source>
        <dbReference type="SMART" id="SM00481"/>
    </source>
</evidence>
<evidence type="ECO:0000256" key="2">
    <source>
        <dbReference type="ARBA" id="ARBA00022679"/>
    </source>
</evidence>
<evidence type="ECO:0000256" key="4">
    <source>
        <dbReference type="ARBA" id="ARBA00022705"/>
    </source>
</evidence>
<dbReference type="EMBL" id="VKKY01000002">
    <property type="protein sequence ID" value="KAA3438029.1"/>
    <property type="molecule type" value="Genomic_DNA"/>
</dbReference>
<evidence type="ECO:0000313" key="9">
    <source>
        <dbReference type="Proteomes" id="UP000324133"/>
    </source>
</evidence>
<dbReference type="InterPro" id="IPR040982">
    <property type="entry name" value="DNA_pol3_finger"/>
</dbReference>
<dbReference type="Pfam" id="PF02811">
    <property type="entry name" value="PHP"/>
    <property type="match status" value="1"/>
</dbReference>
<evidence type="ECO:0000313" key="8">
    <source>
        <dbReference type="EMBL" id="KAA3438029.1"/>
    </source>
</evidence>
<reference evidence="8 9" key="1">
    <citation type="submission" date="2019-07" db="EMBL/GenBank/DDBJ databases">
        <title>Rufibacter sp. nov., isolated from lake sediment.</title>
        <authorList>
            <person name="Qu J.-H."/>
        </authorList>
    </citation>
    <scope>NUCLEOTIDE SEQUENCE [LARGE SCALE GENOMIC DNA]</scope>
    <source>
        <strain evidence="8 9">NBS58-1</strain>
    </source>
</reference>
<dbReference type="Gene3D" id="1.10.150.870">
    <property type="match status" value="1"/>
</dbReference>
<dbReference type="AlphaFoldDB" id="A0A5B6TC33"/>
<accession>A0A5B6TC33</accession>
<feature type="domain" description="Polymerase/histidinol phosphatase N-terminal" evidence="7">
    <location>
        <begin position="5"/>
        <end position="68"/>
    </location>
</feature>
<evidence type="ECO:0000256" key="1">
    <source>
        <dbReference type="ARBA" id="ARBA00012417"/>
    </source>
</evidence>
<dbReference type="Pfam" id="PF07733">
    <property type="entry name" value="DNA_pol3_alpha"/>
    <property type="match status" value="1"/>
</dbReference>
<dbReference type="RefSeq" id="WP_149091092.1">
    <property type="nucleotide sequence ID" value="NZ_VKKY01000002.1"/>
</dbReference>
<dbReference type="GO" id="GO:0006260">
    <property type="term" value="P:DNA replication"/>
    <property type="evidence" value="ECO:0007669"/>
    <property type="project" value="UniProtKB-KW"/>
</dbReference>
<comment type="caution">
    <text evidence="8">The sequence shown here is derived from an EMBL/GenBank/DDBJ whole genome shotgun (WGS) entry which is preliminary data.</text>
</comment>
<dbReference type="SMART" id="SM00481">
    <property type="entry name" value="POLIIIAc"/>
    <property type="match status" value="1"/>
</dbReference>
<dbReference type="Pfam" id="PF17657">
    <property type="entry name" value="DNA_pol3_finger"/>
    <property type="match status" value="1"/>
</dbReference>
<keyword evidence="9" id="KW-1185">Reference proteome</keyword>
<gene>
    <name evidence="8" type="ORF">FOA19_12190</name>
</gene>
<dbReference type="Gene3D" id="3.20.20.140">
    <property type="entry name" value="Metal-dependent hydrolases"/>
    <property type="match status" value="1"/>
</dbReference>
<dbReference type="Pfam" id="PF14579">
    <property type="entry name" value="HHH_6"/>
    <property type="match status" value="1"/>
</dbReference>
<evidence type="ECO:0000256" key="3">
    <source>
        <dbReference type="ARBA" id="ARBA00022695"/>
    </source>
</evidence>
<keyword evidence="2" id="KW-0808">Transferase</keyword>
<protein>
    <recommendedName>
        <fullName evidence="1">DNA-directed DNA polymerase</fullName>
        <ecNumber evidence="1">2.7.7.7</ecNumber>
    </recommendedName>
</protein>
<dbReference type="InterPro" id="IPR004805">
    <property type="entry name" value="DnaE2/DnaE/PolC"/>
</dbReference>
<dbReference type="PANTHER" id="PTHR32294">
    <property type="entry name" value="DNA POLYMERASE III SUBUNIT ALPHA"/>
    <property type="match status" value="1"/>
</dbReference>
<dbReference type="InterPro" id="IPR003141">
    <property type="entry name" value="Pol/His_phosphatase_N"/>
</dbReference>
<evidence type="ECO:0000256" key="5">
    <source>
        <dbReference type="ARBA" id="ARBA00022932"/>
    </source>
</evidence>
<sequence length="984" mass="111530">MLAFVHSYYSLRYGTLSVEELAAEAKARGYAALALTDINSTSGVFPFIKACQAQGLQPLVGIEFRREHQWLYTGVARNQAGFQELNAFLSHYLLQHQPLPEVPPTFSHAFIIYPFARASAMGGQLSLRENEYVGVAPGEVNQLLFSELRRQGAPLVMYPLFTCKDAEGVALHRHLRAIDHNILLSQLEGQHGVAGEEACFKPCPDILKGYAQFPELVQNAEKLAREATFTFDFQKRRNKLTFTGTDEDDRLLLEKLAWDGLRKRYGAQHKVAKQRVAHELAIIHKLGFSSYFLITWDVIRYSMSRGFYHVGRGSGANSVVAYCLHITDVDPIELDLYFERFLNPKRTSPPDFDIDYSWDERDEVLDYIFKRYGKQHTALLGAMVTFQQSSILRELGKVYGLPKTELDALVAQPLASDNANHITKEIFRYGQMLTDFPNVRSIHAGGVLISEEPIYSYTALDLPPKGLPTVQWDMYVAESIGFEKLDILSQRGIGHIKECVQLVQQNRGIKVDAHDVARFKQDEKVKEQLKSGDTIGCFYIESPAMRGLLTKLRCDNYLSLVAASSIIRPGVAKSGMMKAYIHRFHHPDQIQHIHPVMGEQLGETYGVMVYQEDVLKVCHHFAGLDLADADVLRRAMSGKYRSRAEFQKLVDKFFANCRERGYSEAITKEVWRQIESFAGYSFSKAHSASFAVESYQSLFLKTYYPLEFMVAVINNFGGFYKTWVYVQQAQKAGGTIHLPCVNHSRYYTSIAGTDIYLGLVHVQNLEQKAAFKMVSEREENGPYASLEEFIRRSQITLEQLLILVRVQALRFTGQDKKTLLWEAHLHLGHKVSAPGQSLLFQTSVKTFTLPTLTHTLVEDAYDEMELLGFPVTCSYFELLQTSARGDVPAKDLSAFLGQKVRMIGVLVTTKYVRTVRGEVMQFGTFLDSAGDFFDTVHFPPSLKSWPFKGNGVYLLYGKVVEEFGFPSMEVEKMAKLPFQKDPRY</sequence>
<dbReference type="OrthoDB" id="9803237at2"/>
<keyword evidence="4" id="KW-0235">DNA replication</keyword>
<dbReference type="GO" id="GO:0003887">
    <property type="term" value="F:DNA-directed DNA polymerase activity"/>
    <property type="evidence" value="ECO:0007669"/>
    <property type="project" value="UniProtKB-KW"/>
</dbReference>
<dbReference type="InterPro" id="IPR011708">
    <property type="entry name" value="DNA_pol3_alpha_NTPase_dom"/>
</dbReference>
<keyword evidence="5" id="KW-0239">DNA-directed DNA polymerase</keyword>
<dbReference type="InterPro" id="IPR004013">
    <property type="entry name" value="PHP_dom"/>
</dbReference>
<dbReference type="CDD" id="cd07431">
    <property type="entry name" value="PHP_PolIIIA"/>
    <property type="match status" value="1"/>
</dbReference>
<evidence type="ECO:0000256" key="6">
    <source>
        <dbReference type="ARBA" id="ARBA00049244"/>
    </source>
</evidence>
<proteinExistence type="predicted"/>
<dbReference type="InterPro" id="IPR029460">
    <property type="entry name" value="DNAPol_HHH"/>
</dbReference>
<dbReference type="CDD" id="cd04485">
    <property type="entry name" value="DnaE_OBF"/>
    <property type="match status" value="1"/>
</dbReference>
<keyword evidence="3" id="KW-0548">Nucleotidyltransferase</keyword>
<comment type="catalytic activity">
    <reaction evidence="6">
        <text>DNA(n) + a 2'-deoxyribonucleoside 5'-triphosphate = DNA(n+1) + diphosphate</text>
        <dbReference type="Rhea" id="RHEA:22508"/>
        <dbReference type="Rhea" id="RHEA-COMP:17339"/>
        <dbReference type="Rhea" id="RHEA-COMP:17340"/>
        <dbReference type="ChEBI" id="CHEBI:33019"/>
        <dbReference type="ChEBI" id="CHEBI:61560"/>
        <dbReference type="ChEBI" id="CHEBI:173112"/>
        <dbReference type="EC" id="2.7.7.7"/>
    </reaction>
</comment>
<dbReference type="SUPFAM" id="SSF89550">
    <property type="entry name" value="PHP domain-like"/>
    <property type="match status" value="1"/>
</dbReference>
<dbReference type="Proteomes" id="UP000324133">
    <property type="component" value="Unassembled WGS sequence"/>
</dbReference>
<dbReference type="NCBIfam" id="TIGR00594">
    <property type="entry name" value="polc"/>
    <property type="match status" value="1"/>
</dbReference>
<dbReference type="GO" id="GO:0008408">
    <property type="term" value="F:3'-5' exonuclease activity"/>
    <property type="evidence" value="ECO:0007669"/>
    <property type="project" value="InterPro"/>
</dbReference>
<organism evidence="8 9">
    <name type="scientific">Rufibacter hautae</name>
    <dbReference type="NCBI Taxonomy" id="2595005"/>
    <lineage>
        <taxon>Bacteria</taxon>
        <taxon>Pseudomonadati</taxon>
        <taxon>Bacteroidota</taxon>
        <taxon>Cytophagia</taxon>
        <taxon>Cytophagales</taxon>
        <taxon>Hymenobacteraceae</taxon>
        <taxon>Rufibacter</taxon>
    </lineage>
</organism>
<dbReference type="EC" id="2.7.7.7" evidence="1"/>
<name>A0A5B6TC33_9BACT</name>